<gene>
    <name evidence="1" type="ORF">FXF36_02425</name>
</gene>
<name>A0A5P6VN23_PSEXY</name>
<evidence type="ECO:0000313" key="2">
    <source>
        <dbReference type="Proteomes" id="UP000327030"/>
    </source>
</evidence>
<dbReference type="KEGG" id="pxv:FXF36_02425"/>
<evidence type="ECO:0000313" key="1">
    <source>
        <dbReference type="EMBL" id="QFJ53802.1"/>
    </source>
</evidence>
<dbReference type="EMBL" id="CP043028">
    <property type="protein sequence ID" value="QFJ53802.1"/>
    <property type="molecule type" value="Genomic_DNA"/>
</dbReference>
<reference evidence="2" key="1">
    <citation type="submission" date="2019-08" db="EMBL/GenBank/DDBJ databases">
        <title>Complete Genome Sequence of the Polysaccharide-Degrading Rumen Bacterium Pseudobutyrivibrio xylanivorans MA3014.</title>
        <authorList>
            <person name="Palevich N."/>
            <person name="Maclean P.H."/>
            <person name="Kelly W.J."/>
            <person name="Leahy S.C."/>
            <person name="Rakonjac J."/>
            <person name="Attwood G.T."/>
        </authorList>
    </citation>
    <scope>NUCLEOTIDE SEQUENCE [LARGE SCALE GENOMIC DNA]</scope>
    <source>
        <strain evidence="2">MA3014</strain>
    </source>
</reference>
<organism evidence="1 2">
    <name type="scientific">Pseudobutyrivibrio xylanivorans</name>
    <dbReference type="NCBI Taxonomy" id="185007"/>
    <lineage>
        <taxon>Bacteria</taxon>
        <taxon>Bacillati</taxon>
        <taxon>Bacillota</taxon>
        <taxon>Clostridia</taxon>
        <taxon>Lachnospirales</taxon>
        <taxon>Lachnospiraceae</taxon>
        <taxon>Pseudobutyrivibrio</taxon>
    </lineage>
</organism>
<protein>
    <submittedName>
        <fullName evidence="1">Uncharacterized protein</fullName>
    </submittedName>
</protein>
<dbReference type="AlphaFoldDB" id="A0A5P6VN23"/>
<proteinExistence type="predicted"/>
<sequence>MADNRADLIKGLSDAMSGNKADELGRQFFADTNTLRTGAAGGITEISVLVSKAEFGRIASGVVKYHVTDRRGIEDGNDIIFNEVESDGFTQTGHKLTKRVLDVKSYLQVNGLKEGFSIIAF</sequence>
<accession>A0A5P6VN23</accession>
<dbReference type="Proteomes" id="UP000327030">
    <property type="component" value="Chromosome 1"/>
</dbReference>
<dbReference type="OrthoDB" id="2046507at2"/>
<dbReference type="RefSeq" id="WP_151622298.1">
    <property type="nucleotide sequence ID" value="NZ_CP043028.1"/>
</dbReference>